<name>A0AAP9DD34_9ENTR</name>
<evidence type="ECO:0000313" key="2">
    <source>
        <dbReference type="Proteomes" id="UP000317812"/>
    </source>
</evidence>
<protein>
    <submittedName>
        <fullName evidence="1">Uncharacterized protein</fullName>
    </submittedName>
</protein>
<dbReference type="EMBL" id="CP035382">
    <property type="protein sequence ID" value="QDK20586.1"/>
    <property type="molecule type" value="Genomic_DNA"/>
</dbReference>
<dbReference type="RefSeq" id="WP_142489470.1">
    <property type="nucleotide sequence ID" value="NZ_CP035382.1"/>
</dbReference>
<sequence length="74" mass="8473">MKITLDAGFYTRTALSAMTEQFVEFMRVECSTGEDMSLTLSVKEEYLTESSAIIHTFLNNILELSIQEVMNNER</sequence>
<evidence type="ECO:0000313" key="1">
    <source>
        <dbReference type="EMBL" id="QDK20586.1"/>
    </source>
</evidence>
<accession>A0AAP9DD34</accession>
<organism evidence="1 2">
    <name type="scientific">Leclercia adecarboxylata</name>
    <dbReference type="NCBI Taxonomy" id="83655"/>
    <lineage>
        <taxon>Bacteria</taxon>
        <taxon>Pseudomonadati</taxon>
        <taxon>Pseudomonadota</taxon>
        <taxon>Gammaproteobacteria</taxon>
        <taxon>Enterobacterales</taxon>
        <taxon>Enterobacteriaceae</taxon>
        <taxon>Leclercia</taxon>
    </lineage>
</organism>
<reference evidence="1 2" key="1">
    <citation type="submission" date="2019-01" db="EMBL/GenBank/DDBJ databases">
        <title>Florfenicol resistance in Enterobacteriaceae and whole-genome sequence analysis of florfenicol-resistant Leclercia adecarboxylata strain R25.</title>
        <authorList>
            <person name="Bao Q."/>
            <person name="Ying Y."/>
        </authorList>
    </citation>
    <scope>NUCLEOTIDE SEQUENCE [LARGE SCALE GENOMIC DNA]</scope>
    <source>
        <strain evidence="1 2">R25</strain>
    </source>
</reference>
<proteinExistence type="predicted"/>
<gene>
    <name evidence="1" type="ORF">ES815_20665</name>
</gene>
<dbReference type="Proteomes" id="UP000317812">
    <property type="component" value="Chromosome"/>
</dbReference>
<dbReference type="AlphaFoldDB" id="A0AAP9DD34"/>